<keyword evidence="1 3" id="KW-0547">Nucleotide-binding</keyword>
<dbReference type="GO" id="GO:0016020">
    <property type="term" value="C:membrane"/>
    <property type="evidence" value="ECO:0007669"/>
    <property type="project" value="TreeGrafter"/>
</dbReference>
<evidence type="ECO:0000256" key="2">
    <source>
        <dbReference type="ARBA" id="ARBA00023134"/>
    </source>
</evidence>
<dbReference type="GO" id="GO:0005525">
    <property type="term" value="F:GTP binding"/>
    <property type="evidence" value="ECO:0007669"/>
    <property type="project" value="UniProtKB-KW"/>
</dbReference>
<keyword evidence="8" id="KW-1185">Reference proteome</keyword>
<dbReference type="EMBL" id="CM010720">
    <property type="protein sequence ID" value="RZC67212.1"/>
    <property type="molecule type" value="Genomic_DNA"/>
</dbReference>
<evidence type="ECO:0000259" key="5">
    <source>
        <dbReference type="PROSITE" id="PS51388"/>
    </source>
</evidence>
<dbReference type="InterPro" id="IPR003130">
    <property type="entry name" value="GED"/>
</dbReference>
<organism evidence="7 8">
    <name type="scientific">Papaver somniferum</name>
    <name type="common">Opium poppy</name>
    <dbReference type="NCBI Taxonomy" id="3469"/>
    <lineage>
        <taxon>Eukaryota</taxon>
        <taxon>Viridiplantae</taxon>
        <taxon>Streptophyta</taxon>
        <taxon>Embryophyta</taxon>
        <taxon>Tracheophyta</taxon>
        <taxon>Spermatophyta</taxon>
        <taxon>Magnoliopsida</taxon>
        <taxon>Ranunculales</taxon>
        <taxon>Papaveraceae</taxon>
        <taxon>Papaveroideae</taxon>
        <taxon>Papaver</taxon>
    </lineage>
</organism>
<dbReference type="PANTHER" id="PTHR11566">
    <property type="entry name" value="DYNAMIN"/>
    <property type="match status" value="1"/>
</dbReference>
<dbReference type="InterPro" id="IPR000375">
    <property type="entry name" value="Dynamin_stalk"/>
</dbReference>
<dbReference type="PROSITE" id="PS51718">
    <property type="entry name" value="G_DYNAMIN_2"/>
    <property type="match status" value="1"/>
</dbReference>
<dbReference type="PANTHER" id="PTHR11566:SF21">
    <property type="entry name" value="DYNAMIN RELATED PROTEIN 1, ISOFORM A"/>
    <property type="match status" value="1"/>
</dbReference>
<dbReference type="SMART" id="SM00302">
    <property type="entry name" value="GED"/>
    <property type="match status" value="1"/>
</dbReference>
<evidence type="ECO:0000256" key="1">
    <source>
        <dbReference type="ARBA" id="ARBA00022741"/>
    </source>
</evidence>
<dbReference type="Proteomes" id="UP000316621">
    <property type="component" value="Chromosome 6"/>
</dbReference>
<dbReference type="InterPro" id="IPR020850">
    <property type="entry name" value="GED_dom"/>
</dbReference>
<dbReference type="Pfam" id="PF02212">
    <property type="entry name" value="GED"/>
    <property type="match status" value="1"/>
</dbReference>
<keyword evidence="2 3" id="KW-0342">GTP-binding</keyword>
<dbReference type="CDD" id="cd08771">
    <property type="entry name" value="DLP_1"/>
    <property type="match status" value="1"/>
</dbReference>
<dbReference type="AlphaFoldDB" id="A0A4Y7K4E9"/>
<accession>A0A4Y7K4E9</accession>
<evidence type="ECO:0000313" key="7">
    <source>
        <dbReference type="EMBL" id="RZC67212.1"/>
    </source>
</evidence>
<dbReference type="Pfam" id="PF01031">
    <property type="entry name" value="Dynamin_M"/>
    <property type="match status" value="1"/>
</dbReference>
<dbReference type="GO" id="GO:0003924">
    <property type="term" value="F:GTPase activity"/>
    <property type="evidence" value="ECO:0007669"/>
    <property type="project" value="InterPro"/>
</dbReference>
<comment type="similarity">
    <text evidence="3">Belongs to the TRAFAC class dynamin-like GTPase superfamily. Dynamin/Fzo/YdjA family.</text>
</comment>
<feature type="region of interest" description="Disordered" evidence="4">
    <location>
        <begin position="743"/>
        <end position="794"/>
    </location>
</feature>
<dbReference type="InterPro" id="IPR045063">
    <property type="entry name" value="Dynamin_N"/>
</dbReference>
<dbReference type="InterPro" id="IPR027417">
    <property type="entry name" value="P-loop_NTPase"/>
</dbReference>
<dbReference type="InterPro" id="IPR030381">
    <property type="entry name" value="G_DYNAMIN_dom"/>
</dbReference>
<dbReference type="InterPro" id="IPR019762">
    <property type="entry name" value="Dynamin_GTPase_CS"/>
</dbReference>
<dbReference type="InterPro" id="IPR001401">
    <property type="entry name" value="Dynamin_GTPase"/>
</dbReference>
<dbReference type="Gene3D" id="3.40.50.300">
    <property type="entry name" value="P-loop containing nucleotide triphosphate hydrolases"/>
    <property type="match status" value="1"/>
</dbReference>
<name>A0A4Y7K4E9_PAPSO</name>
<reference evidence="7 8" key="1">
    <citation type="journal article" date="2018" name="Science">
        <title>The opium poppy genome and morphinan production.</title>
        <authorList>
            <person name="Guo L."/>
            <person name="Winzer T."/>
            <person name="Yang X."/>
            <person name="Li Y."/>
            <person name="Ning Z."/>
            <person name="He Z."/>
            <person name="Teodor R."/>
            <person name="Lu Y."/>
            <person name="Bowser T.A."/>
            <person name="Graham I.A."/>
            <person name="Ye K."/>
        </authorList>
    </citation>
    <scope>NUCLEOTIDE SEQUENCE [LARGE SCALE GENOMIC DNA]</scope>
    <source>
        <strain evidence="8">cv. HN1</strain>
        <tissue evidence="7">Leaves</tissue>
    </source>
</reference>
<dbReference type="InterPro" id="IPR022812">
    <property type="entry name" value="Dynamin"/>
</dbReference>
<dbReference type="Pfam" id="PF00350">
    <property type="entry name" value="Dynamin_N"/>
    <property type="match status" value="1"/>
</dbReference>
<dbReference type="STRING" id="3469.A0A4Y7K4E9"/>
<proteinExistence type="inferred from homology"/>
<dbReference type="FunFam" id="3.40.50.300:FF:001027">
    <property type="entry name" value="dynamin-related protein 3A"/>
    <property type="match status" value="1"/>
</dbReference>
<evidence type="ECO:0000259" key="6">
    <source>
        <dbReference type="PROSITE" id="PS51718"/>
    </source>
</evidence>
<dbReference type="GO" id="GO:0005737">
    <property type="term" value="C:cytoplasm"/>
    <property type="evidence" value="ECO:0007669"/>
    <property type="project" value="UniProtKB-ARBA"/>
</dbReference>
<feature type="domain" description="Dynamin-type G" evidence="6">
    <location>
        <begin position="43"/>
        <end position="326"/>
    </location>
</feature>
<feature type="domain" description="GED" evidence="5">
    <location>
        <begin position="647"/>
        <end position="738"/>
    </location>
</feature>
<dbReference type="GO" id="GO:0005874">
    <property type="term" value="C:microtubule"/>
    <property type="evidence" value="ECO:0007669"/>
    <property type="project" value="TreeGrafter"/>
</dbReference>
<dbReference type="PRINTS" id="PR00195">
    <property type="entry name" value="DYNAMIN"/>
</dbReference>
<dbReference type="PROSITE" id="PS00410">
    <property type="entry name" value="G_DYNAMIN_1"/>
    <property type="match status" value="1"/>
</dbReference>
<dbReference type="OMA" id="IQRRKEC"/>
<protein>
    <recommendedName>
        <fullName evidence="9">Dynamin-type G domain-containing protein</fullName>
    </recommendedName>
</protein>
<dbReference type="PROSITE" id="PS51388">
    <property type="entry name" value="GED"/>
    <property type="match status" value="1"/>
</dbReference>
<sequence>MADDLKSSPPPPSSSSSSPLGNSVIPIVNKLQDIFAQPGSKSTIELPQVAVVGSQSSGKSSVLEALVGRDFLPRGSDICTRRPLVLQLLQTKKTSDGADEEYGEFLHLPKKKFFDFSEIRKEIQAETNREVGGNKGVSDKQIRLKIYSPNVLDITLVDLPGITKVPVGDQPSDIEARIRTMILSYIKHPSCLILAVTPANSDLANSDALQIAGTADPDGIHTEKSLLEVIEQLRVITKLDIMDRGTDARNLLLGKVIRLQLGYVGVVNRCQEDIMQNRSIKDALAYEEKFFRNRPVYSSLSDQCGVPQLAKKLNQILVQHIKTLLPDLKARISAALVKEAKIHASYGEITESKAGQGALLLNILSKYSDAFSSMVEGKSRGMSTSELSGGARIHYIFQSIFVKSLEEVDPCDELTDNDIRTAIQNATGPKSPLFVPEVPFEVLVRKQIERLQDPSLQCARFIYDELIKISHSCMGNELQRFPVLKKRMDKVIGEFLRDGLEPSEIMIKHIIDMEMDYINTSHPNFIGGSKAVEVAILQVKSARAAAAMAKEKEGADFDKVPPSERSQKLRSVLGRSAANGVTADQVIRPAVDTEKPGASGMSPVQVGAFHQFLVGIVEHALSAIFLKEPPTILRPSETHSEQEAVEIAITKLLLRSYYDIVRKNIEDSVPKAIMHFLVNHTKRELRNVFIRELYREGLIEEMLQEPEELSVKRKRSRESLRILQLAYRTLDELPLEADTVEKGYSLGNDPTGLPRTNGRAPSSSSSSPYASPGHDLSYISSQNSRSRRSSNSGELNSTLQAFAHINGHGHTLSGRMYPLID</sequence>
<dbReference type="SMART" id="SM00053">
    <property type="entry name" value="DYNc"/>
    <property type="match status" value="1"/>
</dbReference>
<feature type="region of interest" description="Disordered" evidence="4">
    <location>
        <begin position="1"/>
        <end position="22"/>
    </location>
</feature>
<evidence type="ECO:0000256" key="4">
    <source>
        <dbReference type="SAM" id="MobiDB-lite"/>
    </source>
</evidence>
<feature type="compositionally biased region" description="Low complexity" evidence="4">
    <location>
        <begin position="760"/>
        <end position="794"/>
    </location>
</feature>
<evidence type="ECO:0008006" key="9">
    <source>
        <dbReference type="Google" id="ProtNLM"/>
    </source>
</evidence>
<evidence type="ECO:0000313" key="8">
    <source>
        <dbReference type="Proteomes" id="UP000316621"/>
    </source>
</evidence>
<dbReference type="Gene3D" id="1.20.120.1240">
    <property type="entry name" value="Dynamin, middle domain"/>
    <property type="match status" value="1"/>
</dbReference>
<dbReference type="Gramene" id="RZC67212">
    <property type="protein sequence ID" value="RZC67212"/>
    <property type="gene ID" value="C5167_010888"/>
</dbReference>
<dbReference type="SUPFAM" id="SSF52540">
    <property type="entry name" value="P-loop containing nucleoside triphosphate hydrolases"/>
    <property type="match status" value="1"/>
</dbReference>
<gene>
    <name evidence="7" type="ORF">C5167_010888</name>
</gene>
<dbReference type="GO" id="GO:0008017">
    <property type="term" value="F:microtubule binding"/>
    <property type="evidence" value="ECO:0007669"/>
    <property type="project" value="TreeGrafter"/>
</dbReference>
<evidence type="ECO:0000256" key="3">
    <source>
        <dbReference type="RuleBase" id="RU003932"/>
    </source>
</evidence>